<dbReference type="VEuPathDB" id="FungiDB:P175DRAFT_0521934"/>
<feature type="compositionally biased region" description="Low complexity" evidence="1">
    <location>
        <begin position="59"/>
        <end position="90"/>
    </location>
</feature>
<feature type="compositionally biased region" description="Polar residues" evidence="1">
    <location>
        <begin position="9"/>
        <end position="29"/>
    </location>
</feature>
<dbReference type="EMBL" id="MSFN02000002">
    <property type="protein sequence ID" value="PTU22841.1"/>
    <property type="molecule type" value="Genomic_DNA"/>
</dbReference>
<name>A0A2T5M2T7_9EURO</name>
<dbReference type="GeneID" id="63816111"/>
<accession>A0A2T5M2T7</accession>
<dbReference type="RefSeq" id="XP_040754233.1">
    <property type="nucleotide sequence ID" value="XM_040899229.1"/>
</dbReference>
<evidence type="ECO:0000313" key="2">
    <source>
        <dbReference type="EMBL" id="PTU22841.1"/>
    </source>
</evidence>
<feature type="compositionally biased region" description="Basic and acidic residues" evidence="1">
    <location>
        <begin position="113"/>
        <end position="123"/>
    </location>
</feature>
<comment type="caution">
    <text evidence="2">The sequence shown here is derived from an EMBL/GenBank/DDBJ whole genome shotgun (WGS) entry which is preliminary data.</text>
</comment>
<dbReference type="AlphaFoldDB" id="A0A2T5M2T7"/>
<feature type="compositionally biased region" description="Gly residues" evidence="1">
    <location>
        <begin position="91"/>
        <end position="100"/>
    </location>
</feature>
<sequence length="123" mass="12892">MSSKDHPSDFTQPFSDNAKYTRSKAAQSRGQRDRSTAFTTMNPDLGIQDSAPPAMQEPTTSTTSEWQQSTSTSTSTRTGTGSGTTGMSSAGSGGGGGGWNRGSRYSFTAETLAHPDDKTAPDE</sequence>
<proteinExistence type="predicted"/>
<organism evidence="2 3">
    <name type="scientific">Aspergillus ochraceoroseus IBT 24754</name>
    <dbReference type="NCBI Taxonomy" id="1392256"/>
    <lineage>
        <taxon>Eukaryota</taxon>
        <taxon>Fungi</taxon>
        <taxon>Dikarya</taxon>
        <taxon>Ascomycota</taxon>
        <taxon>Pezizomycotina</taxon>
        <taxon>Eurotiomycetes</taxon>
        <taxon>Eurotiomycetidae</taxon>
        <taxon>Eurotiales</taxon>
        <taxon>Aspergillaceae</taxon>
        <taxon>Aspergillus</taxon>
        <taxon>Aspergillus subgen. Nidulantes</taxon>
    </lineage>
</organism>
<dbReference type="Proteomes" id="UP000244073">
    <property type="component" value="Unassembled WGS sequence"/>
</dbReference>
<evidence type="ECO:0000256" key="1">
    <source>
        <dbReference type="SAM" id="MobiDB-lite"/>
    </source>
</evidence>
<gene>
    <name evidence="2" type="ORF">P175DRAFT_0521934</name>
</gene>
<protein>
    <submittedName>
        <fullName evidence="2">Uncharacterized protein</fullName>
    </submittedName>
</protein>
<reference evidence="2 3" key="1">
    <citation type="journal article" date="2018" name="Proc. Natl. Acad. Sci. U.S.A.">
        <title>Linking secondary metabolites to gene clusters through genome sequencing of six diverse Aspergillus species.</title>
        <authorList>
            <person name="Kaerboelling I."/>
            <person name="Vesth T.C."/>
            <person name="Frisvad J.C."/>
            <person name="Nybo J.L."/>
            <person name="Theobald S."/>
            <person name="Kuo A."/>
            <person name="Bowyer P."/>
            <person name="Matsuda Y."/>
            <person name="Mondo S."/>
            <person name="Lyhne E.K."/>
            <person name="Kogle M.E."/>
            <person name="Clum A."/>
            <person name="Lipzen A."/>
            <person name="Salamov A."/>
            <person name="Ngan C.Y."/>
            <person name="Daum C."/>
            <person name="Chiniquy J."/>
            <person name="Barry K."/>
            <person name="LaButti K."/>
            <person name="Haridas S."/>
            <person name="Simmons B.A."/>
            <person name="Magnuson J.K."/>
            <person name="Mortensen U.H."/>
            <person name="Larsen T.O."/>
            <person name="Grigoriev I.V."/>
            <person name="Baker S.E."/>
            <person name="Andersen M.R."/>
        </authorList>
    </citation>
    <scope>NUCLEOTIDE SEQUENCE [LARGE SCALE GENOMIC DNA]</scope>
    <source>
        <strain evidence="2 3">IBT 24754</strain>
    </source>
</reference>
<evidence type="ECO:0000313" key="3">
    <source>
        <dbReference type="Proteomes" id="UP000244073"/>
    </source>
</evidence>
<feature type="region of interest" description="Disordered" evidence="1">
    <location>
        <begin position="1"/>
        <end position="123"/>
    </location>
</feature>